<gene>
    <name evidence="1" type="ORF">GCM10022280_23190</name>
</gene>
<keyword evidence="2" id="KW-1185">Reference proteome</keyword>
<evidence type="ECO:0000313" key="1">
    <source>
        <dbReference type="EMBL" id="GAA4021953.1"/>
    </source>
</evidence>
<accession>A0ABP7T715</accession>
<evidence type="ECO:0000313" key="2">
    <source>
        <dbReference type="Proteomes" id="UP001500235"/>
    </source>
</evidence>
<reference evidence="2" key="1">
    <citation type="journal article" date="2019" name="Int. J. Syst. Evol. Microbiol.">
        <title>The Global Catalogue of Microorganisms (GCM) 10K type strain sequencing project: providing services to taxonomists for standard genome sequencing and annotation.</title>
        <authorList>
            <consortium name="The Broad Institute Genomics Platform"/>
            <consortium name="The Broad Institute Genome Sequencing Center for Infectious Disease"/>
            <person name="Wu L."/>
            <person name="Ma J."/>
        </authorList>
    </citation>
    <scope>NUCLEOTIDE SEQUENCE [LARGE SCALE GENOMIC DNA]</scope>
    <source>
        <strain evidence="2">JCM 17563</strain>
    </source>
</reference>
<dbReference type="RefSeq" id="WP_344707546.1">
    <property type="nucleotide sequence ID" value="NZ_BAABBQ010000001.1"/>
</dbReference>
<dbReference type="Proteomes" id="UP001500235">
    <property type="component" value="Unassembled WGS sequence"/>
</dbReference>
<name>A0ABP7T715_9SPHN</name>
<organism evidence="1 2">
    <name type="scientific">Sphingomonas swuensis</name>
    <dbReference type="NCBI Taxonomy" id="977800"/>
    <lineage>
        <taxon>Bacteria</taxon>
        <taxon>Pseudomonadati</taxon>
        <taxon>Pseudomonadota</taxon>
        <taxon>Alphaproteobacteria</taxon>
        <taxon>Sphingomonadales</taxon>
        <taxon>Sphingomonadaceae</taxon>
        <taxon>Sphingomonas</taxon>
    </lineage>
</organism>
<dbReference type="EMBL" id="BAABBQ010000001">
    <property type="protein sequence ID" value="GAA4021953.1"/>
    <property type="molecule type" value="Genomic_DNA"/>
</dbReference>
<comment type="caution">
    <text evidence="1">The sequence shown here is derived from an EMBL/GenBank/DDBJ whole genome shotgun (WGS) entry which is preliminary data.</text>
</comment>
<proteinExistence type="predicted"/>
<evidence type="ECO:0008006" key="3">
    <source>
        <dbReference type="Google" id="ProtNLM"/>
    </source>
</evidence>
<protein>
    <recommendedName>
        <fullName evidence="3">Regulatory protein RecX</fullName>
    </recommendedName>
</protein>
<sequence>MDGDEEGGRKRRQRRVPKPLDRVALNDLALHYVARFATSRAKLSTYLKRKLRERGWDGEGEPDLPALVAKLTEQGFVDDRAFAEAKGASLTRRGFGGRRVRDALSVAGIAEEDRAGALEAAEAAAWQSALRFAQRKRIGPYAEEAADRDGRAKALSAMMRAGHGFELARRIVAAAPGELPTSD</sequence>